<name>A0A834GBE7_RHOSS</name>
<evidence type="ECO:0000313" key="2">
    <source>
        <dbReference type="Proteomes" id="UP000626092"/>
    </source>
</evidence>
<dbReference type="PANTHER" id="PTHR34796">
    <property type="entry name" value="EXPRESSED PROTEIN"/>
    <property type="match status" value="1"/>
</dbReference>
<dbReference type="InterPro" id="IPR023203">
    <property type="entry name" value="TTHA0068_sf"/>
</dbReference>
<dbReference type="SUPFAM" id="SSF140663">
    <property type="entry name" value="TTHA0068-like"/>
    <property type="match status" value="2"/>
</dbReference>
<reference evidence="1" key="1">
    <citation type="submission" date="2019-11" db="EMBL/GenBank/DDBJ databases">
        <authorList>
            <person name="Liu Y."/>
            <person name="Hou J."/>
            <person name="Li T.-Q."/>
            <person name="Guan C.-H."/>
            <person name="Wu X."/>
            <person name="Wu H.-Z."/>
            <person name="Ling F."/>
            <person name="Zhang R."/>
            <person name="Shi X.-G."/>
            <person name="Ren J.-P."/>
            <person name="Chen E.-F."/>
            <person name="Sun J.-M."/>
        </authorList>
    </citation>
    <scope>NUCLEOTIDE SEQUENCE</scope>
    <source>
        <strain evidence="1">Adult_tree_wgs_1</strain>
        <tissue evidence="1">Leaves</tissue>
    </source>
</reference>
<protein>
    <recommendedName>
        <fullName evidence="3">DUF309 domain-containing protein</fullName>
    </recommendedName>
</protein>
<dbReference type="OrthoDB" id="2020115at2759"/>
<organism evidence="1 2">
    <name type="scientific">Rhododendron simsii</name>
    <name type="common">Sims's rhododendron</name>
    <dbReference type="NCBI Taxonomy" id="118357"/>
    <lineage>
        <taxon>Eukaryota</taxon>
        <taxon>Viridiplantae</taxon>
        <taxon>Streptophyta</taxon>
        <taxon>Embryophyta</taxon>
        <taxon>Tracheophyta</taxon>
        <taxon>Spermatophyta</taxon>
        <taxon>Magnoliopsida</taxon>
        <taxon>eudicotyledons</taxon>
        <taxon>Gunneridae</taxon>
        <taxon>Pentapetalae</taxon>
        <taxon>asterids</taxon>
        <taxon>Ericales</taxon>
        <taxon>Ericaceae</taxon>
        <taxon>Ericoideae</taxon>
        <taxon>Rhodoreae</taxon>
        <taxon>Rhododendron</taxon>
    </lineage>
</organism>
<accession>A0A834GBE7</accession>
<dbReference type="Pfam" id="PF03745">
    <property type="entry name" value="DUF309"/>
    <property type="match status" value="2"/>
</dbReference>
<dbReference type="EMBL" id="WJXA01000010">
    <property type="protein sequence ID" value="KAF7129264.1"/>
    <property type="molecule type" value="Genomic_DNA"/>
</dbReference>
<gene>
    <name evidence="1" type="ORF">RHSIM_Rhsim10G0151800</name>
</gene>
<dbReference type="InterPro" id="IPR005500">
    <property type="entry name" value="DUF309"/>
</dbReference>
<dbReference type="Proteomes" id="UP000626092">
    <property type="component" value="Unassembled WGS sequence"/>
</dbReference>
<proteinExistence type="predicted"/>
<keyword evidence="2" id="KW-1185">Reference proteome</keyword>
<evidence type="ECO:0000313" key="1">
    <source>
        <dbReference type="EMBL" id="KAF7129264.1"/>
    </source>
</evidence>
<dbReference type="AlphaFoldDB" id="A0A834GBE7"/>
<comment type="caution">
    <text evidence="1">The sequence shown here is derived from an EMBL/GenBank/DDBJ whole genome shotgun (WGS) entry which is preliminary data.</text>
</comment>
<dbReference type="PANTHER" id="PTHR34796:SF1">
    <property type="entry name" value="EXPRESSED PROTEIN"/>
    <property type="match status" value="1"/>
</dbReference>
<dbReference type="Gene3D" id="1.10.3450.10">
    <property type="entry name" value="TTHA0068-like"/>
    <property type="match status" value="2"/>
</dbReference>
<sequence>MVNMDWTTGGATSALVAWLVDHGASKCPILSASASSSSSIAAAASDSVRPSFNEFFSIRENDSANEEEDDHEVARSGSGGASFSEAVELFNGGDYYKCHDVLESLWNDAEDPARTLIHGVLQCAVGFHHLFNKNHKGAMMELGEGLCKLRKMNFKGGPFLRFEQEISAVLDFIYQTHKCPILSASASSSSSIAAAASDSVRPSFNEFFSIRENDSANEEEDDHEVARSSSGGASFSEAVELFNGGDYYKCHDVLESLWNDAEDPARTLIHGVLQCAVGFHHLFNKNHKGAMMELGEGLCKLRKMNFKGGPFLRFEQEISAVLDFIYQTQLEFAACGGLCGRRWCGGVSGCCNSGGDLRRRWCVLVDDNGGKRMRLGISYVSFLKLFVRSKSAVPWQSFLGFGLLWGLRRRGPPAVVLSSSASCHGGGGLVVRLLVEEVGGCWVEAVTELFGFGRDLRLSFGVHGLGLARTFLSQITNDFRSWLYLVWLVSETGTDGFCHALDQSEKSYQLLGGYAAGQLLYCLEIGTSGTRYIVFCPKRSSETGEPPRVKLPTLHASVQHLKEVEYYGIN</sequence>
<evidence type="ECO:0008006" key="3">
    <source>
        <dbReference type="Google" id="ProtNLM"/>
    </source>
</evidence>